<evidence type="ECO:0000313" key="3">
    <source>
        <dbReference type="Proteomes" id="UP000580250"/>
    </source>
</evidence>
<evidence type="ECO:0000313" key="2">
    <source>
        <dbReference type="EMBL" id="CAD2134987.1"/>
    </source>
</evidence>
<dbReference type="EMBL" id="CAJEWN010000016">
    <property type="protein sequence ID" value="CAD2134987.1"/>
    <property type="molecule type" value="Genomic_DNA"/>
</dbReference>
<evidence type="ECO:0000256" key="1">
    <source>
        <dbReference type="SAM" id="SignalP"/>
    </source>
</evidence>
<proteinExistence type="predicted"/>
<feature type="chain" id="PRO_5028135922" evidence="1">
    <location>
        <begin position="24"/>
        <end position="84"/>
    </location>
</feature>
<dbReference type="AlphaFoldDB" id="A0A6V7TU30"/>
<accession>A0A6V7TU30</accession>
<sequence length="84" mass="8783">MSFQLVRFFTVFLFNMLILGYNGQQPAAWPATSYSPYFQALFAEASAPVPALPSGLGAQAPAIPVGFPLGPGTPAMAPPAVGRK</sequence>
<dbReference type="OrthoDB" id="5876171at2759"/>
<keyword evidence="1" id="KW-0732">Signal</keyword>
<organism evidence="2 3">
    <name type="scientific">Meloidogyne enterolobii</name>
    <name type="common">Root-knot nematode worm</name>
    <name type="synonym">Meloidogyne mayaguensis</name>
    <dbReference type="NCBI Taxonomy" id="390850"/>
    <lineage>
        <taxon>Eukaryota</taxon>
        <taxon>Metazoa</taxon>
        <taxon>Ecdysozoa</taxon>
        <taxon>Nematoda</taxon>
        <taxon>Chromadorea</taxon>
        <taxon>Rhabditida</taxon>
        <taxon>Tylenchina</taxon>
        <taxon>Tylenchomorpha</taxon>
        <taxon>Tylenchoidea</taxon>
        <taxon>Meloidogynidae</taxon>
        <taxon>Meloidogyninae</taxon>
        <taxon>Meloidogyne</taxon>
    </lineage>
</organism>
<gene>
    <name evidence="2" type="ORF">MENT_LOCUS4547</name>
</gene>
<dbReference type="Proteomes" id="UP000580250">
    <property type="component" value="Unassembled WGS sequence"/>
</dbReference>
<feature type="signal peptide" evidence="1">
    <location>
        <begin position="1"/>
        <end position="23"/>
    </location>
</feature>
<protein>
    <submittedName>
        <fullName evidence="2">Uncharacterized protein</fullName>
    </submittedName>
</protein>
<name>A0A6V7TU30_MELEN</name>
<reference evidence="2 3" key="1">
    <citation type="submission" date="2020-08" db="EMBL/GenBank/DDBJ databases">
        <authorList>
            <person name="Koutsovoulos G."/>
            <person name="Danchin GJ E."/>
        </authorList>
    </citation>
    <scope>NUCLEOTIDE SEQUENCE [LARGE SCALE GENOMIC DNA]</scope>
</reference>
<comment type="caution">
    <text evidence="2">The sequence shown here is derived from an EMBL/GenBank/DDBJ whole genome shotgun (WGS) entry which is preliminary data.</text>
</comment>